<dbReference type="NCBIfam" id="NF045611">
    <property type="entry name" value="small_CydP"/>
    <property type="match status" value="1"/>
</dbReference>
<evidence type="ECO:0000313" key="3">
    <source>
        <dbReference type="EMBL" id="CAD6512940.1"/>
    </source>
</evidence>
<feature type="region of interest" description="Disordered" evidence="1">
    <location>
        <begin position="78"/>
        <end position="100"/>
    </location>
</feature>
<evidence type="ECO:0000256" key="2">
    <source>
        <dbReference type="SAM" id="Phobius"/>
    </source>
</evidence>
<dbReference type="InterPro" id="IPR054636">
    <property type="entry name" value="CydP"/>
</dbReference>
<reference evidence="3 4" key="1">
    <citation type="submission" date="2020-10" db="EMBL/GenBank/DDBJ databases">
        <authorList>
            <person name="Peeters C."/>
        </authorList>
    </citation>
    <scope>NUCLEOTIDE SEQUENCE [LARGE SCALE GENOMIC DNA]</scope>
    <source>
        <strain evidence="3 4">LMG 27952</strain>
    </source>
</reference>
<organism evidence="3 4">
    <name type="scientific">Paraburkholderia hiiakae</name>
    <dbReference type="NCBI Taxonomy" id="1081782"/>
    <lineage>
        <taxon>Bacteria</taxon>
        <taxon>Pseudomonadati</taxon>
        <taxon>Pseudomonadota</taxon>
        <taxon>Betaproteobacteria</taxon>
        <taxon>Burkholderiales</taxon>
        <taxon>Burkholderiaceae</taxon>
        <taxon>Paraburkholderia</taxon>
    </lineage>
</organism>
<feature type="transmembrane region" description="Helical" evidence="2">
    <location>
        <begin position="32"/>
        <end position="51"/>
    </location>
</feature>
<gene>
    <name evidence="3" type="ORF">LMG27952_00649</name>
</gene>
<keyword evidence="2" id="KW-0812">Transmembrane</keyword>
<keyword evidence="2" id="KW-1133">Transmembrane helix</keyword>
<name>A0ABN7HEX8_9BURK</name>
<evidence type="ECO:0000256" key="1">
    <source>
        <dbReference type="SAM" id="MobiDB-lite"/>
    </source>
</evidence>
<keyword evidence="2" id="KW-0472">Membrane</keyword>
<keyword evidence="4" id="KW-1185">Reference proteome</keyword>
<proteinExistence type="predicted"/>
<evidence type="ECO:0000313" key="4">
    <source>
        <dbReference type="Proteomes" id="UP000656319"/>
    </source>
</evidence>
<protein>
    <submittedName>
        <fullName evidence="3">Uncharacterized protein</fullName>
    </submittedName>
</protein>
<dbReference type="RefSeq" id="WP_236596663.1">
    <property type="nucleotide sequence ID" value="NZ_CAJHCQ010000001.1"/>
</dbReference>
<accession>A0ABN7HEX8</accession>
<sequence length="100" mass="11180">MIPASGQRQRTPSLLRTRILQWMRGPTFARDIALVLVIKLVLLMALKYAFFNHPQAEDMNMPPAAVAQAILAVPMTSKLKPSASQPQTMPPQRGDRYAHD</sequence>
<comment type="caution">
    <text evidence="3">The sequence shown here is derived from an EMBL/GenBank/DDBJ whole genome shotgun (WGS) entry which is preliminary data.</text>
</comment>
<dbReference type="Proteomes" id="UP000656319">
    <property type="component" value="Unassembled WGS sequence"/>
</dbReference>
<dbReference type="EMBL" id="CAJHCQ010000001">
    <property type="protein sequence ID" value="CAD6512940.1"/>
    <property type="molecule type" value="Genomic_DNA"/>
</dbReference>